<dbReference type="OrthoDB" id="6976379at2"/>
<evidence type="ECO:0000313" key="2">
    <source>
        <dbReference type="Proteomes" id="UP000298179"/>
    </source>
</evidence>
<evidence type="ECO:0008006" key="3">
    <source>
        <dbReference type="Google" id="ProtNLM"/>
    </source>
</evidence>
<keyword evidence="2" id="KW-1185">Reference proteome</keyword>
<dbReference type="RefSeq" id="WP_134760207.1">
    <property type="nucleotide sequence ID" value="NZ_SOZD01000001.1"/>
</dbReference>
<dbReference type="AlphaFoldDB" id="A0A4Y8RUB6"/>
<name>A0A4Y8RUB6_9HYPH</name>
<protein>
    <recommendedName>
        <fullName evidence="3">Phage tail protein</fullName>
    </recommendedName>
</protein>
<evidence type="ECO:0000313" key="1">
    <source>
        <dbReference type="EMBL" id="TFF27518.1"/>
    </source>
</evidence>
<reference evidence="1 2" key="1">
    <citation type="submission" date="2019-03" db="EMBL/GenBank/DDBJ databases">
        <title>Jiella endophytica sp. nov., a novel endophytic bacterium isolated from root of Ficus microcarpa Linn. f.</title>
        <authorList>
            <person name="Tuo L."/>
        </authorList>
    </citation>
    <scope>NUCLEOTIDE SEQUENCE [LARGE SCALE GENOMIC DNA]</scope>
    <source>
        <strain evidence="1 2">CBS5Q-3</strain>
    </source>
</reference>
<proteinExistence type="predicted"/>
<sequence>MANLLFATAGSKLDIGPVKAFQDTDLTASDFTTGSPTWTTIGGATNLGSAGDTANLVTTEHILSARTRKLKGTRNAGSMTVVCDIDYSDAGQIALVAAEKTRDAYSFRMTFNDAPQGGTPSLRYFTALVMSVVEQFDEANSVMKLNATLEIDSNIVRVAAAEA</sequence>
<accession>A0A4Y8RUB6</accession>
<dbReference type="Proteomes" id="UP000298179">
    <property type="component" value="Unassembled WGS sequence"/>
</dbReference>
<dbReference type="Gene3D" id="4.10.410.40">
    <property type="match status" value="1"/>
</dbReference>
<gene>
    <name evidence="1" type="ORF">E3C22_03410</name>
</gene>
<dbReference type="EMBL" id="SOZD01000001">
    <property type="protein sequence ID" value="TFF27518.1"/>
    <property type="molecule type" value="Genomic_DNA"/>
</dbReference>
<organism evidence="1 2">
    <name type="scientific">Jiella endophytica</name>
    <dbReference type="NCBI Taxonomy" id="2558362"/>
    <lineage>
        <taxon>Bacteria</taxon>
        <taxon>Pseudomonadati</taxon>
        <taxon>Pseudomonadota</taxon>
        <taxon>Alphaproteobacteria</taxon>
        <taxon>Hyphomicrobiales</taxon>
        <taxon>Aurantimonadaceae</taxon>
        <taxon>Jiella</taxon>
    </lineage>
</organism>
<comment type="caution">
    <text evidence="1">The sequence shown here is derived from an EMBL/GenBank/DDBJ whole genome shotgun (WGS) entry which is preliminary data.</text>
</comment>